<dbReference type="InterPro" id="IPR003594">
    <property type="entry name" value="HATPase_dom"/>
</dbReference>
<dbReference type="Gene3D" id="6.10.250.3020">
    <property type="match status" value="1"/>
</dbReference>
<dbReference type="InterPro" id="IPR005467">
    <property type="entry name" value="His_kinase_dom"/>
</dbReference>
<evidence type="ECO:0000313" key="18">
    <source>
        <dbReference type="EMBL" id="CUJ17299.1"/>
    </source>
</evidence>
<evidence type="ECO:0000256" key="2">
    <source>
        <dbReference type="ARBA" id="ARBA00004429"/>
    </source>
</evidence>
<keyword evidence="4" id="KW-1003">Cell membrane</keyword>
<feature type="coiled-coil region" evidence="16">
    <location>
        <begin position="344"/>
        <end position="378"/>
    </location>
</feature>
<evidence type="ECO:0000256" key="16">
    <source>
        <dbReference type="SAM" id="Coils"/>
    </source>
</evidence>
<dbReference type="EC" id="2.7.13.3" evidence="3"/>
<dbReference type="Proteomes" id="UP000053096">
    <property type="component" value="Unassembled WGS sequence"/>
</dbReference>
<keyword evidence="9" id="KW-0547">Nucleotide-binding</keyword>
<dbReference type="RefSeq" id="WP_231584906.1">
    <property type="nucleotide sequence ID" value="NZ_CAJGUP010000007.1"/>
</dbReference>
<evidence type="ECO:0000256" key="1">
    <source>
        <dbReference type="ARBA" id="ARBA00000085"/>
    </source>
</evidence>
<dbReference type="PANTHER" id="PTHR43065">
    <property type="entry name" value="SENSOR HISTIDINE KINASE"/>
    <property type="match status" value="1"/>
</dbReference>
<reference evidence="18 19" key="1">
    <citation type="submission" date="2015-09" db="EMBL/GenBank/DDBJ databases">
        <authorList>
            <person name="Jackson K.R."/>
            <person name="Lunt B.L."/>
            <person name="Fisher J.N.B."/>
            <person name="Gardner A.V."/>
            <person name="Bailey M.E."/>
            <person name="Deus L.M."/>
            <person name="Earl A.S."/>
            <person name="Gibby P.D."/>
            <person name="Hartmann K.A."/>
            <person name="Liu J.E."/>
            <person name="Manci A.M."/>
            <person name="Nielsen D.A."/>
            <person name="Solomon M.B."/>
            <person name="Breakwell D.P."/>
            <person name="Burnett S.H."/>
            <person name="Grose J.H."/>
        </authorList>
    </citation>
    <scope>NUCLEOTIDE SEQUENCE [LARGE SCALE GENOMIC DNA]</scope>
    <source>
        <strain evidence="18 19">2789STDY5608636</strain>
    </source>
</reference>
<dbReference type="PANTHER" id="PTHR43065:SF46">
    <property type="entry name" value="C4-DICARBOXYLATE TRANSPORT SENSOR PROTEIN DCTB"/>
    <property type="match status" value="1"/>
</dbReference>
<evidence type="ECO:0000256" key="15">
    <source>
        <dbReference type="ARBA" id="ARBA00073143"/>
    </source>
</evidence>
<dbReference type="FunFam" id="1.10.287.130:FF:000049">
    <property type="entry name" value="C4-dicarboxylate transport sensor protein DctB"/>
    <property type="match status" value="1"/>
</dbReference>
<dbReference type="InterPro" id="IPR004358">
    <property type="entry name" value="Sig_transdc_His_kin-like_C"/>
</dbReference>
<dbReference type="Gene3D" id="3.30.450.20">
    <property type="entry name" value="PAS domain"/>
    <property type="match status" value="2"/>
</dbReference>
<dbReference type="EMBL" id="CYTV01000020">
    <property type="protein sequence ID" value="CUJ17299.1"/>
    <property type="molecule type" value="Genomic_DNA"/>
</dbReference>
<evidence type="ECO:0000256" key="9">
    <source>
        <dbReference type="ARBA" id="ARBA00022741"/>
    </source>
</evidence>
<name>A0A0M7I3T9_9BORD</name>
<accession>A0A0M7I3T9</accession>
<evidence type="ECO:0000256" key="11">
    <source>
        <dbReference type="ARBA" id="ARBA00022840"/>
    </source>
</evidence>
<keyword evidence="7 18" id="KW-0808">Transferase</keyword>
<evidence type="ECO:0000256" key="10">
    <source>
        <dbReference type="ARBA" id="ARBA00022777"/>
    </source>
</evidence>
<gene>
    <name evidence="18" type="primary">dctB</name>
    <name evidence="18" type="ORF">ERS370011_04118</name>
</gene>
<dbReference type="Pfam" id="PF02518">
    <property type="entry name" value="HATPase_c"/>
    <property type="match status" value="1"/>
</dbReference>
<dbReference type="InterPro" id="IPR003661">
    <property type="entry name" value="HisK_dim/P_dom"/>
</dbReference>
<keyword evidence="16" id="KW-0175">Coiled coil</keyword>
<comment type="subcellular location">
    <subcellularLocation>
        <location evidence="2">Cell inner membrane</location>
        <topology evidence="2">Multi-pass membrane protein</topology>
    </subcellularLocation>
</comment>
<dbReference type="GO" id="GO:0000155">
    <property type="term" value="F:phosphorelay sensor kinase activity"/>
    <property type="evidence" value="ECO:0007669"/>
    <property type="project" value="InterPro"/>
</dbReference>
<dbReference type="Gene3D" id="1.10.287.130">
    <property type="match status" value="1"/>
</dbReference>
<sequence>MLAALALMVLVLLLATQWAESRALREVAARADAAAQLNTVALRSSLEKFRAVPEVLARDPEVRTVLATRGQAAIEALDDKLADLSRGVGASAIYLLDIQGVAIAASNWREPATFVGVDYHFRPYFTLAMSQGQAEYFALGTVSHEAGLYLSRRIDGGDGRPLGVIVLKMDFQQQESDWQALPDPLFVTDEQGVVLIGNVPQWQFRSIAPLTPALAQRLRESLQFGQAAVAQLPLSPGLSDAGRHALTRNTAATPKLPSGTLLMHSALPVPASPSWTLHILVPVQASVRRAVSNVQLTVLLVMAAIYAGGGFMYYRRRLLRERVRAQALAKTRLERQVRVRTRQLRQSNERLLAQIDERQRAENRLHQMQDELVQANKLALLGQVAAGVAHEINQPLSAIRAYADNADAFLQRGDMQDTRDNLRAIARLTERIGGITGELRAFSRKAAAQVAALPLREAIDGALLLMGPRLRRQEAVLDYTPPPPGLCVWADRMRLEQVLVNLLQNALDAAARTPRLALRIQADEQTVSLSLADNGPGLAPQVLEKLFTPFQTTKTEGLGLGLVICRDILTECGGTLTASNGEHGGAVFLMRLRRAPDNTESSA</sequence>
<evidence type="ECO:0000313" key="19">
    <source>
        <dbReference type="Proteomes" id="UP000053096"/>
    </source>
</evidence>
<keyword evidence="14" id="KW-0472">Membrane</keyword>
<keyword evidence="10" id="KW-0418">Kinase</keyword>
<dbReference type="InterPro" id="IPR017055">
    <property type="entry name" value="Sig_transdc_His_kinase_DctB"/>
</dbReference>
<evidence type="ECO:0000256" key="4">
    <source>
        <dbReference type="ARBA" id="ARBA00022475"/>
    </source>
</evidence>
<evidence type="ECO:0000256" key="8">
    <source>
        <dbReference type="ARBA" id="ARBA00022692"/>
    </source>
</evidence>
<dbReference type="SUPFAM" id="SSF55874">
    <property type="entry name" value="ATPase domain of HSP90 chaperone/DNA topoisomerase II/histidine kinase"/>
    <property type="match status" value="1"/>
</dbReference>
<evidence type="ECO:0000256" key="14">
    <source>
        <dbReference type="ARBA" id="ARBA00023136"/>
    </source>
</evidence>
<dbReference type="CDD" id="cd12914">
    <property type="entry name" value="PDC1_DGC_like"/>
    <property type="match status" value="1"/>
</dbReference>
<dbReference type="InterPro" id="IPR036890">
    <property type="entry name" value="HATPase_C_sf"/>
</dbReference>
<evidence type="ECO:0000259" key="17">
    <source>
        <dbReference type="PROSITE" id="PS50109"/>
    </source>
</evidence>
<dbReference type="AlphaFoldDB" id="A0A0M7I3T9"/>
<keyword evidence="8" id="KW-0812">Transmembrane</keyword>
<dbReference type="SMART" id="SM00387">
    <property type="entry name" value="HATPase_c"/>
    <property type="match status" value="1"/>
</dbReference>
<keyword evidence="11" id="KW-0067">ATP-binding</keyword>
<dbReference type="PIRSF" id="PIRSF036431">
    <property type="entry name" value="STHK_DctB"/>
    <property type="match status" value="1"/>
</dbReference>
<evidence type="ECO:0000256" key="13">
    <source>
        <dbReference type="ARBA" id="ARBA00023012"/>
    </source>
</evidence>
<dbReference type="CDD" id="cd00075">
    <property type="entry name" value="HATPase"/>
    <property type="match status" value="1"/>
</dbReference>
<dbReference type="CDD" id="cd00082">
    <property type="entry name" value="HisKA"/>
    <property type="match status" value="1"/>
</dbReference>
<protein>
    <recommendedName>
        <fullName evidence="15">C4-dicarboxylate transport sensor protein DctB</fullName>
        <ecNumber evidence="3">2.7.13.3</ecNumber>
    </recommendedName>
</protein>
<dbReference type="SUPFAM" id="SSF47384">
    <property type="entry name" value="Homodimeric domain of signal transducing histidine kinase"/>
    <property type="match status" value="1"/>
</dbReference>
<dbReference type="SUPFAM" id="SSF103190">
    <property type="entry name" value="Sensory domain-like"/>
    <property type="match status" value="1"/>
</dbReference>
<dbReference type="SMART" id="SM00388">
    <property type="entry name" value="HisKA"/>
    <property type="match status" value="1"/>
</dbReference>
<keyword evidence="12" id="KW-1133">Transmembrane helix</keyword>
<dbReference type="PROSITE" id="PS50109">
    <property type="entry name" value="HIS_KIN"/>
    <property type="match status" value="1"/>
</dbReference>
<evidence type="ECO:0000256" key="7">
    <source>
        <dbReference type="ARBA" id="ARBA00022679"/>
    </source>
</evidence>
<dbReference type="InterPro" id="IPR036097">
    <property type="entry name" value="HisK_dim/P_sf"/>
</dbReference>
<evidence type="ECO:0000256" key="12">
    <source>
        <dbReference type="ARBA" id="ARBA00022989"/>
    </source>
</evidence>
<dbReference type="InterPro" id="IPR029151">
    <property type="entry name" value="Sensor-like_sf"/>
</dbReference>
<evidence type="ECO:0000256" key="3">
    <source>
        <dbReference type="ARBA" id="ARBA00012438"/>
    </source>
</evidence>
<keyword evidence="6" id="KW-0597">Phosphoprotein</keyword>
<proteinExistence type="predicted"/>
<feature type="domain" description="Histidine kinase" evidence="17">
    <location>
        <begin position="387"/>
        <end position="596"/>
    </location>
</feature>
<evidence type="ECO:0000256" key="5">
    <source>
        <dbReference type="ARBA" id="ARBA00022519"/>
    </source>
</evidence>
<organism evidence="18 19">
    <name type="scientific">Bordetella pseudohinzii</name>
    <dbReference type="NCBI Taxonomy" id="1331258"/>
    <lineage>
        <taxon>Bacteria</taxon>
        <taxon>Pseudomonadati</taxon>
        <taxon>Pseudomonadota</taxon>
        <taxon>Betaproteobacteria</taxon>
        <taxon>Burkholderiales</taxon>
        <taxon>Alcaligenaceae</taxon>
        <taxon>Bordetella</taxon>
    </lineage>
</organism>
<dbReference type="PRINTS" id="PR00344">
    <property type="entry name" value="BCTRLSENSOR"/>
</dbReference>
<dbReference type="Gene3D" id="3.30.565.10">
    <property type="entry name" value="Histidine kinase-like ATPase, C-terminal domain"/>
    <property type="match status" value="1"/>
</dbReference>
<keyword evidence="5" id="KW-0997">Cell inner membrane</keyword>
<dbReference type="Pfam" id="PF00512">
    <property type="entry name" value="HisKA"/>
    <property type="match status" value="1"/>
</dbReference>
<evidence type="ECO:0000256" key="6">
    <source>
        <dbReference type="ARBA" id="ARBA00022553"/>
    </source>
</evidence>
<keyword evidence="13" id="KW-0902">Two-component regulatory system</keyword>
<comment type="catalytic activity">
    <reaction evidence="1">
        <text>ATP + protein L-histidine = ADP + protein N-phospho-L-histidine.</text>
        <dbReference type="EC" id="2.7.13.3"/>
    </reaction>
</comment>
<dbReference type="GO" id="GO:0005886">
    <property type="term" value="C:plasma membrane"/>
    <property type="evidence" value="ECO:0007669"/>
    <property type="project" value="UniProtKB-SubCell"/>
</dbReference>
<dbReference type="GO" id="GO:0005524">
    <property type="term" value="F:ATP binding"/>
    <property type="evidence" value="ECO:0007669"/>
    <property type="project" value="UniProtKB-KW"/>
</dbReference>